<dbReference type="AlphaFoldDB" id="A0A5B7FAE3"/>
<feature type="transmembrane region" description="Helical" evidence="1">
    <location>
        <begin position="182"/>
        <end position="206"/>
    </location>
</feature>
<keyword evidence="1" id="KW-1133">Transmembrane helix</keyword>
<protein>
    <submittedName>
        <fullName evidence="2">Uncharacterized protein</fullName>
    </submittedName>
</protein>
<evidence type="ECO:0000256" key="1">
    <source>
        <dbReference type="SAM" id="Phobius"/>
    </source>
</evidence>
<sequence>MFHSVSSSKNMPVCLYLSTSSSGCWLQKCLGAVLKPSADEKICSLRTGFKTVMLRRVHGRYYYTFGSFKATEMTSRVLMSVFPNDNAESFRGKKEERFQTRANEGIFLFVFGAVKGERQSRNKGKIATPEDEPEDLEERTISTSGSFKEHYIYVACGLTSPSAPSRSPQGRYPLGLERTMPLLALLLWASVSFVSVDLGFTLRWVWRTGGERKNTDVVRLQVSSLVFILGRLTYR</sequence>
<comment type="caution">
    <text evidence="2">The sequence shown here is derived from an EMBL/GenBank/DDBJ whole genome shotgun (WGS) entry which is preliminary data.</text>
</comment>
<keyword evidence="3" id="KW-1185">Reference proteome</keyword>
<gene>
    <name evidence="2" type="ORF">E2C01_035682</name>
</gene>
<dbReference type="EMBL" id="VSRR010005295">
    <property type="protein sequence ID" value="MPC42068.1"/>
    <property type="molecule type" value="Genomic_DNA"/>
</dbReference>
<accession>A0A5B7FAE3</accession>
<keyword evidence="1" id="KW-0812">Transmembrane</keyword>
<evidence type="ECO:0000313" key="2">
    <source>
        <dbReference type="EMBL" id="MPC42068.1"/>
    </source>
</evidence>
<keyword evidence="1" id="KW-0472">Membrane</keyword>
<organism evidence="2 3">
    <name type="scientific">Portunus trituberculatus</name>
    <name type="common">Swimming crab</name>
    <name type="synonym">Neptunus trituberculatus</name>
    <dbReference type="NCBI Taxonomy" id="210409"/>
    <lineage>
        <taxon>Eukaryota</taxon>
        <taxon>Metazoa</taxon>
        <taxon>Ecdysozoa</taxon>
        <taxon>Arthropoda</taxon>
        <taxon>Crustacea</taxon>
        <taxon>Multicrustacea</taxon>
        <taxon>Malacostraca</taxon>
        <taxon>Eumalacostraca</taxon>
        <taxon>Eucarida</taxon>
        <taxon>Decapoda</taxon>
        <taxon>Pleocyemata</taxon>
        <taxon>Brachyura</taxon>
        <taxon>Eubrachyura</taxon>
        <taxon>Portunoidea</taxon>
        <taxon>Portunidae</taxon>
        <taxon>Portuninae</taxon>
        <taxon>Portunus</taxon>
    </lineage>
</organism>
<reference evidence="2 3" key="1">
    <citation type="submission" date="2019-05" db="EMBL/GenBank/DDBJ databases">
        <title>Another draft genome of Portunus trituberculatus and its Hox gene families provides insights of decapod evolution.</title>
        <authorList>
            <person name="Jeong J.-H."/>
            <person name="Song I."/>
            <person name="Kim S."/>
            <person name="Choi T."/>
            <person name="Kim D."/>
            <person name="Ryu S."/>
            <person name="Kim W."/>
        </authorList>
    </citation>
    <scope>NUCLEOTIDE SEQUENCE [LARGE SCALE GENOMIC DNA]</scope>
    <source>
        <tissue evidence="2">Muscle</tissue>
    </source>
</reference>
<name>A0A5B7FAE3_PORTR</name>
<evidence type="ECO:0000313" key="3">
    <source>
        <dbReference type="Proteomes" id="UP000324222"/>
    </source>
</evidence>
<dbReference type="Proteomes" id="UP000324222">
    <property type="component" value="Unassembled WGS sequence"/>
</dbReference>
<proteinExistence type="predicted"/>